<accession>A0ABM1KU59</accession>
<evidence type="ECO:0000313" key="6">
    <source>
        <dbReference type="RefSeq" id="XP_015277246.1"/>
    </source>
</evidence>
<dbReference type="InterPro" id="IPR050776">
    <property type="entry name" value="Ank_Repeat/CDKN_Inhibitor"/>
</dbReference>
<dbReference type="Pfam" id="PF12796">
    <property type="entry name" value="Ank_2"/>
    <property type="match status" value="1"/>
</dbReference>
<protein>
    <submittedName>
        <fullName evidence="6">Ankyrin repeat domain-containing protein 66</fullName>
    </submittedName>
</protein>
<dbReference type="PROSITE" id="PS50088">
    <property type="entry name" value="ANK_REPEAT"/>
    <property type="match status" value="2"/>
</dbReference>
<evidence type="ECO:0000256" key="2">
    <source>
        <dbReference type="ARBA" id="ARBA00023043"/>
    </source>
</evidence>
<keyword evidence="1" id="KW-0677">Repeat</keyword>
<dbReference type="Gene3D" id="1.25.40.20">
    <property type="entry name" value="Ankyrin repeat-containing domain"/>
    <property type="match status" value="2"/>
</dbReference>
<keyword evidence="5" id="KW-1185">Reference proteome</keyword>
<keyword evidence="2 3" id="KW-0040">ANK repeat</keyword>
<dbReference type="PROSITE" id="PS50297">
    <property type="entry name" value="ANK_REP_REGION"/>
    <property type="match status" value="1"/>
</dbReference>
<reference evidence="6" key="1">
    <citation type="submission" date="2025-08" db="UniProtKB">
        <authorList>
            <consortium name="RefSeq"/>
        </authorList>
    </citation>
    <scope>IDENTIFICATION</scope>
</reference>
<proteinExistence type="predicted"/>
<evidence type="ECO:0000256" key="4">
    <source>
        <dbReference type="SAM" id="MobiDB-lite"/>
    </source>
</evidence>
<feature type="repeat" description="ANK" evidence="3">
    <location>
        <begin position="53"/>
        <end position="85"/>
    </location>
</feature>
<feature type="region of interest" description="Disordered" evidence="4">
    <location>
        <begin position="171"/>
        <end position="198"/>
    </location>
</feature>
<gene>
    <name evidence="6" type="primary">ANKRD66</name>
</gene>
<organism evidence="5 6">
    <name type="scientific">Gekko japonicus</name>
    <name type="common">Schlegel's Japanese gecko</name>
    <dbReference type="NCBI Taxonomy" id="146911"/>
    <lineage>
        <taxon>Eukaryota</taxon>
        <taxon>Metazoa</taxon>
        <taxon>Chordata</taxon>
        <taxon>Craniata</taxon>
        <taxon>Vertebrata</taxon>
        <taxon>Euteleostomi</taxon>
        <taxon>Lepidosauria</taxon>
        <taxon>Squamata</taxon>
        <taxon>Bifurcata</taxon>
        <taxon>Gekkota</taxon>
        <taxon>Gekkonidae</taxon>
        <taxon>Gekkoninae</taxon>
        <taxon>Gekko</taxon>
    </lineage>
</organism>
<dbReference type="InterPro" id="IPR002110">
    <property type="entry name" value="Ankyrin_rpt"/>
</dbReference>
<dbReference type="InterPro" id="IPR036770">
    <property type="entry name" value="Ankyrin_rpt-contain_sf"/>
</dbReference>
<dbReference type="GeneID" id="107119295"/>
<evidence type="ECO:0000313" key="5">
    <source>
        <dbReference type="Proteomes" id="UP000694871"/>
    </source>
</evidence>
<name>A0ABM1KU59_GEKJA</name>
<evidence type="ECO:0000256" key="1">
    <source>
        <dbReference type="ARBA" id="ARBA00022737"/>
    </source>
</evidence>
<sequence length="198" mass="22213">MSHRQSSSLFLGGLAKGSMTELHQAAAAGNCDSVDQVLRKGQCDLNSKDADWNDRTPLHWAAIRGSSRIVKRLVEHGARPCLRTDAGWTPAHFAAESGRLGVLRTLHSLHAPVDTADLYGDTPKRMAEIYGHKDCIKFLETAEVECREYRREAKSKGIQLDETDEEWELKKDELLKSKPPTPKKPAKMRVRKDDRSIP</sequence>
<dbReference type="SMART" id="SM00248">
    <property type="entry name" value="ANK"/>
    <property type="match status" value="4"/>
</dbReference>
<dbReference type="PANTHER" id="PTHR24201">
    <property type="entry name" value="ANK_REP_REGION DOMAIN-CONTAINING PROTEIN"/>
    <property type="match status" value="1"/>
</dbReference>
<dbReference type="PANTHER" id="PTHR24201:SF15">
    <property type="entry name" value="ANKYRIN REPEAT DOMAIN-CONTAINING PROTEIN 66"/>
    <property type="match status" value="1"/>
</dbReference>
<dbReference type="SUPFAM" id="SSF48403">
    <property type="entry name" value="Ankyrin repeat"/>
    <property type="match status" value="1"/>
</dbReference>
<feature type="repeat" description="ANK" evidence="3">
    <location>
        <begin position="86"/>
        <end position="118"/>
    </location>
</feature>
<evidence type="ECO:0000256" key="3">
    <source>
        <dbReference type="PROSITE-ProRule" id="PRU00023"/>
    </source>
</evidence>
<dbReference type="RefSeq" id="XP_015277246.1">
    <property type="nucleotide sequence ID" value="XM_015421760.1"/>
</dbReference>
<dbReference type="Proteomes" id="UP000694871">
    <property type="component" value="Unplaced"/>
</dbReference>